<dbReference type="Pfam" id="PF10617">
    <property type="entry name" value="DUF2474"/>
    <property type="match status" value="1"/>
</dbReference>
<protein>
    <submittedName>
        <fullName evidence="2">DUF2474 domain-containing protein</fullName>
    </submittedName>
</protein>
<comment type="caution">
    <text evidence="2">The sequence shown here is derived from an EMBL/GenBank/DDBJ whole genome shotgun (WGS) entry which is preliminary data.</text>
</comment>
<sequence>MYSEEKSPQSKATTDNVSTSPWWKKLGWMAIIWFGSVLALFAFSSVFKLMMTAAGMKVK</sequence>
<keyword evidence="1" id="KW-0812">Transmembrane</keyword>
<reference evidence="2" key="1">
    <citation type="submission" date="2023-10" db="EMBL/GenBank/DDBJ databases">
        <authorList>
            <consortium name="Clinical and Environmental Microbiology Branch: Whole genome sequencing antimicrobial resistance pathogens in the healthcare setting"/>
        </authorList>
    </citation>
    <scope>NUCLEOTIDE SEQUENCE</scope>
    <source>
        <strain evidence="2">2020QW-00022</strain>
    </source>
</reference>
<dbReference type="EMBL" id="ABEXCJ050000001">
    <property type="protein sequence ID" value="EMR4588565.1"/>
    <property type="molecule type" value="Genomic_DNA"/>
</dbReference>
<organism evidence="2">
    <name type="scientific">Providencia rettgeri</name>
    <dbReference type="NCBI Taxonomy" id="587"/>
    <lineage>
        <taxon>Bacteria</taxon>
        <taxon>Pseudomonadati</taxon>
        <taxon>Pseudomonadota</taxon>
        <taxon>Gammaproteobacteria</taxon>
        <taxon>Enterobacterales</taxon>
        <taxon>Morganellaceae</taxon>
        <taxon>Providencia</taxon>
    </lineage>
</organism>
<evidence type="ECO:0000313" key="3">
    <source>
        <dbReference type="EMBL" id="EMR4588565.1"/>
    </source>
</evidence>
<feature type="transmembrane region" description="Helical" evidence="1">
    <location>
        <begin position="26"/>
        <end position="47"/>
    </location>
</feature>
<proteinExistence type="predicted"/>
<accession>A0A3R8WCE6</accession>
<gene>
    <name evidence="3" type="ORF">M0K77_000840</name>
    <name evidence="2" type="ORF">M0K77_RS04200</name>
</gene>
<dbReference type="EMBL" id="ABEXCJ040000001">
    <property type="protein sequence ID" value="ELR5216378.1"/>
    <property type="molecule type" value="Genomic_DNA"/>
</dbReference>
<evidence type="ECO:0000256" key="1">
    <source>
        <dbReference type="SAM" id="Phobius"/>
    </source>
</evidence>
<name>A0A3R8WCE6_PRORE</name>
<dbReference type="OrthoDB" id="6199137at2"/>
<keyword evidence="1" id="KW-0472">Membrane</keyword>
<keyword evidence="1" id="KW-1133">Transmembrane helix</keyword>
<evidence type="ECO:0000313" key="2">
    <source>
        <dbReference type="EMBL" id="ELR5216378.1"/>
    </source>
</evidence>
<dbReference type="AlphaFoldDB" id="A0A3R8WCE6"/>
<dbReference type="InterPro" id="IPR018895">
    <property type="entry name" value="DUF2474"/>
</dbReference>